<feature type="transmembrane region" description="Helical" evidence="9">
    <location>
        <begin position="392"/>
        <end position="420"/>
    </location>
</feature>
<feature type="transmembrane region" description="Helical" evidence="9">
    <location>
        <begin position="89"/>
        <end position="108"/>
    </location>
</feature>
<feature type="transmembrane region" description="Helical" evidence="9">
    <location>
        <begin position="196"/>
        <end position="219"/>
    </location>
</feature>
<feature type="transmembrane region" description="Helical" evidence="9">
    <location>
        <begin position="231"/>
        <end position="253"/>
    </location>
</feature>
<dbReference type="InterPro" id="IPR000060">
    <property type="entry name" value="BCCT_transptr"/>
</dbReference>
<proteinExistence type="inferred from homology"/>
<dbReference type="Pfam" id="PF02028">
    <property type="entry name" value="BCCT"/>
    <property type="match status" value="1"/>
</dbReference>
<dbReference type="GO" id="GO:0022857">
    <property type="term" value="F:transmembrane transporter activity"/>
    <property type="evidence" value="ECO:0007669"/>
    <property type="project" value="InterPro"/>
</dbReference>
<dbReference type="EMBL" id="CP012502">
    <property type="protein sequence ID" value="AOM82080.1"/>
    <property type="molecule type" value="Genomic_DNA"/>
</dbReference>
<keyword evidence="7 9" id="KW-0472">Membrane</keyword>
<feature type="transmembrane region" description="Helical" evidence="9">
    <location>
        <begin position="265"/>
        <end position="289"/>
    </location>
</feature>
<dbReference type="PANTHER" id="PTHR30047">
    <property type="entry name" value="HIGH-AFFINITY CHOLINE TRANSPORT PROTEIN-RELATED"/>
    <property type="match status" value="1"/>
</dbReference>
<feature type="transmembrane region" description="Helical" evidence="9">
    <location>
        <begin position="44"/>
        <end position="68"/>
    </location>
</feature>
<comment type="subcellular location">
    <subcellularLocation>
        <location evidence="1">Cell membrane</location>
        <topology evidence="1">Multi-pass membrane protein</topology>
    </subcellularLocation>
</comment>
<evidence type="ECO:0000256" key="7">
    <source>
        <dbReference type="ARBA" id="ARBA00023136"/>
    </source>
</evidence>
<gene>
    <name evidence="10" type="primary">opuD-1</name>
    <name evidence="10" type="ORF">BBEV_0708</name>
</gene>
<accession>A0A1D7QST1</accession>
<dbReference type="AlphaFoldDB" id="A0A1D7QST1"/>
<dbReference type="KEGG" id="bbev:BBEV_0708"/>
<evidence type="ECO:0000256" key="9">
    <source>
        <dbReference type="SAM" id="Phobius"/>
    </source>
</evidence>
<keyword evidence="4" id="KW-1003">Cell membrane</keyword>
<evidence type="ECO:0000256" key="3">
    <source>
        <dbReference type="ARBA" id="ARBA00022448"/>
    </source>
</evidence>
<evidence type="ECO:0000256" key="1">
    <source>
        <dbReference type="ARBA" id="ARBA00004651"/>
    </source>
</evidence>
<keyword evidence="5 9" id="KW-0812">Transmembrane</keyword>
<keyword evidence="11" id="KW-1185">Reference proteome</keyword>
<feature type="transmembrane region" description="Helical" evidence="9">
    <location>
        <begin position="468"/>
        <end position="489"/>
    </location>
</feature>
<dbReference type="PANTHER" id="PTHR30047:SF7">
    <property type="entry name" value="HIGH-AFFINITY CHOLINE TRANSPORT PROTEIN"/>
    <property type="match status" value="1"/>
</dbReference>
<evidence type="ECO:0000313" key="11">
    <source>
        <dbReference type="Proteomes" id="UP000094463"/>
    </source>
</evidence>
<evidence type="ECO:0000256" key="2">
    <source>
        <dbReference type="ARBA" id="ARBA00005658"/>
    </source>
</evidence>
<protein>
    <submittedName>
        <fullName evidence="10">Glycine betaine transporter OpuD</fullName>
    </submittedName>
</protein>
<dbReference type="RefSeq" id="WP_069364201.1">
    <property type="nucleotide sequence ID" value="NZ_CP012502.1"/>
</dbReference>
<dbReference type="OrthoDB" id="9775735at2"/>
<evidence type="ECO:0000313" key="10">
    <source>
        <dbReference type="EMBL" id="AOM82080.1"/>
    </source>
</evidence>
<feature type="region of interest" description="Disordered" evidence="8">
    <location>
        <begin position="499"/>
        <end position="520"/>
    </location>
</feature>
<dbReference type="PATRIC" id="fig|632773.3.peg.742"/>
<sequence length="520" mass="56110">MNIKSKIDWPVLAISGGVLVLFVIASILSSGWTNNAVNLSFDFAANYFGLFWQVLMLATFVVAIGIAVSKYGKVQLGNLAKPEMSYFKWLSIIMCTLLAGGGVFWAAAEPMYHFMTTPPMNTGVEAGTESAVIPALSQSFMHWGFLAWAILGTLGAIVMMYAHYHKGMPMKPRSLLYPVFGEKIMKDSPLGTMADAFSIVAVAAGTIGPIGFLGLQAAYGFDALFGIPNTFATQALIIIGLITIASISAVTGVHRGIQFLSRFNVIFTFVLIVAVMLLGPGAFIMNNFVGAYGTYLSDFTSTSLYRGDAGWLSFWTVFFWGWFIGYGPMMAIFISRISRGRTIRELVTAVAIIAPLVTNFWFSVVGGSGIFFELQNPGSVSEALNTGGMPASMIAIVTQLPFGTLMAFAFLFVTIIFVATTSDSMSYTISMAITGSSSPTSMIRVFWAVVMGTTAISLLYIGEGSIDALQSFIVVTAVPVSLILLPLIWTAPRVARQMAQDQEHASKEETTESNQEKQVS</sequence>
<name>A0A1D7QST1_9BACI</name>
<dbReference type="Proteomes" id="UP000094463">
    <property type="component" value="Chromosome"/>
</dbReference>
<evidence type="ECO:0000256" key="4">
    <source>
        <dbReference type="ARBA" id="ARBA00022475"/>
    </source>
</evidence>
<evidence type="ECO:0000256" key="5">
    <source>
        <dbReference type="ARBA" id="ARBA00022692"/>
    </source>
</evidence>
<comment type="similarity">
    <text evidence="2">Belongs to the BCCT transporter (TC 2.A.15) family.</text>
</comment>
<evidence type="ECO:0000256" key="8">
    <source>
        <dbReference type="SAM" id="MobiDB-lite"/>
    </source>
</evidence>
<feature type="transmembrane region" description="Helical" evidence="9">
    <location>
        <begin position="441"/>
        <end position="462"/>
    </location>
</feature>
<organism evidence="10 11">
    <name type="scientific">Salisediminibacterium beveridgei</name>
    <dbReference type="NCBI Taxonomy" id="632773"/>
    <lineage>
        <taxon>Bacteria</taxon>
        <taxon>Bacillati</taxon>
        <taxon>Bacillota</taxon>
        <taxon>Bacilli</taxon>
        <taxon>Bacillales</taxon>
        <taxon>Bacillaceae</taxon>
        <taxon>Salisediminibacterium</taxon>
    </lineage>
</organism>
<feature type="transmembrane region" description="Helical" evidence="9">
    <location>
        <begin position="12"/>
        <end position="32"/>
    </location>
</feature>
<keyword evidence="3" id="KW-0813">Transport</keyword>
<feature type="transmembrane region" description="Helical" evidence="9">
    <location>
        <begin position="346"/>
        <end position="372"/>
    </location>
</feature>
<reference evidence="10 11" key="1">
    <citation type="submission" date="2015-08" db="EMBL/GenBank/DDBJ databases">
        <title>The complete genome sequence of Bacillus beveridgei MLTeJB.</title>
        <authorList>
            <person name="Hanson T.E."/>
            <person name="Mesa C."/>
            <person name="Basesman S.M."/>
            <person name="Oremland R.S."/>
        </authorList>
    </citation>
    <scope>NUCLEOTIDE SEQUENCE [LARGE SCALE GENOMIC DNA]</scope>
    <source>
        <strain evidence="10 11">MLTeJB</strain>
    </source>
</reference>
<feature type="compositionally biased region" description="Basic and acidic residues" evidence="8">
    <location>
        <begin position="501"/>
        <end position="510"/>
    </location>
</feature>
<feature type="transmembrane region" description="Helical" evidence="9">
    <location>
        <begin position="145"/>
        <end position="164"/>
    </location>
</feature>
<dbReference type="GO" id="GO:0005886">
    <property type="term" value="C:plasma membrane"/>
    <property type="evidence" value="ECO:0007669"/>
    <property type="project" value="UniProtKB-SubCell"/>
</dbReference>
<feature type="transmembrane region" description="Helical" evidence="9">
    <location>
        <begin position="309"/>
        <end position="334"/>
    </location>
</feature>
<keyword evidence="6 9" id="KW-1133">Transmembrane helix</keyword>
<evidence type="ECO:0000256" key="6">
    <source>
        <dbReference type="ARBA" id="ARBA00022989"/>
    </source>
</evidence>